<comment type="caution">
    <text evidence="11">The sequence shown here is derived from an EMBL/GenBank/DDBJ whole genome shotgun (WGS) entry which is preliminary data.</text>
</comment>
<dbReference type="EC" id="3.5.1.24" evidence="5"/>
<evidence type="ECO:0000256" key="8">
    <source>
        <dbReference type="ARBA" id="ARBA00047285"/>
    </source>
</evidence>
<dbReference type="Pfam" id="PF02275">
    <property type="entry name" value="CBAH"/>
    <property type="match status" value="1"/>
</dbReference>
<dbReference type="SUPFAM" id="SSF56235">
    <property type="entry name" value="N-terminal nucleophile aminohydrolases (Ntn hydrolases)"/>
    <property type="match status" value="1"/>
</dbReference>
<dbReference type="EMBL" id="RXIA01000030">
    <property type="protein sequence ID" value="RVU70113.1"/>
    <property type="molecule type" value="Genomic_DNA"/>
</dbReference>
<evidence type="ECO:0000313" key="12">
    <source>
        <dbReference type="Proteomes" id="UP000288291"/>
    </source>
</evidence>
<comment type="similarity">
    <text evidence="2">Belongs to the peptidase C59 family.</text>
</comment>
<comment type="catalytic activity">
    <reaction evidence="9">
        <text>taurodeoxycholate + H2O = deoxycholate + taurine</text>
        <dbReference type="Rhea" id="RHEA:47556"/>
        <dbReference type="ChEBI" id="CHEBI:15377"/>
        <dbReference type="ChEBI" id="CHEBI:23614"/>
        <dbReference type="ChEBI" id="CHEBI:36261"/>
        <dbReference type="ChEBI" id="CHEBI:507393"/>
    </reaction>
    <physiologicalReaction direction="left-to-right" evidence="9">
        <dbReference type="Rhea" id="RHEA:47557"/>
    </physiologicalReaction>
</comment>
<keyword evidence="12" id="KW-1185">Reference proteome</keyword>
<dbReference type="InterPro" id="IPR047711">
    <property type="entry name" value="CBAH"/>
</dbReference>
<evidence type="ECO:0000256" key="2">
    <source>
        <dbReference type="ARBA" id="ARBA00006625"/>
    </source>
</evidence>
<evidence type="ECO:0000259" key="10">
    <source>
        <dbReference type="Pfam" id="PF02275"/>
    </source>
</evidence>
<dbReference type="GO" id="GO:0006629">
    <property type="term" value="P:lipid metabolic process"/>
    <property type="evidence" value="ECO:0007669"/>
    <property type="project" value="UniProtKB-KW"/>
</dbReference>
<evidence type="ECO:0000256" key="9">
    <source>
        <dbReference type="ARBA" id="ARBA00048897"/>
    </source>
</evidence>
<dbReference type="GO" id="GO:0045302">
    <property type="term" value="F:choloylglycine hydrolase activity"/>
    <property type="evidence" value="ECO:0007669"/>
    <property type="project" value="UniProtKB-EC"/>
</dbReference>
<organism evidence="11 12">
    <name type="scientific">Lactobacillus xujianguonis</name>
    <dbReference type="NCBI Taxonomy" id="2495899"/>
    <lineage>
        <taxon>Bacteria</taxon>
        <taxon>Bacillati</taxon>
        <taxon>Bacillota</taxon>
        <taxon>Bacilli</taxon>
        <taxon>Lactobacillales</taxon>
        <taxon>Lactobacillaceae</taxon>
        <taxon>Lactobacillus</taxon>
    </lineage>
</organism>
<evidence type="ECO:0000256" key="6">
    <source>
        <dbReference type="ARBA" id="ARBA00044804"/>
    </source>
</evidence>
<keyword evidence="3 11" id="KW-0378">Hydrolase</keyword>
<evidence type="ECO:0000256" key="3">
    <source>
        <dbReference type="ARBA" id="ARBA00022801"/>
    </source>
</evidence>
<proteinExistence type="inferred from homology"/>
<dbReference type="NCBIfam" id="NF038245">
    <property type="entry name" value="bile_salt_hydro"/>
    <property type="match status" value="1"/>
</dbReference>
<sequence>MCTSIIFSPADHYFGRNLDLEISFGQQVVITPRKYEFKFKNMPSLKNHNAIVGIAMVADGYPLYFDASNEKGLGMAGLNYNGNAHYFPVTDEDKDNIASFEFIPWILGQCGTVAEAKNLLSRINITNLNFKPEMQASPLHWLLADKTGASVVIESDADGLHVYDNPVGVLTNNPKFPLQLFNLNNYSNVSSAEPKNGFSKDVDFNLYSREMGSRDLPGGADSASRFVRATFNKFNAPVSDDNNKNIDTYFHILHSVEQQKGVDQVGPGKFEYTIYSSGTNLDTSDFYYTTYENKRINHIDIHKEDLTASDLITFPMLDQVTINDQN</sequence>
<evidence type="ECO:0000256" key="5">
    <source>
        <dbReference type="ARBA" id="ARBA00044769"/>
    </source>
</evidence>
<dbReference type="InterPro" id="IPR029055">
    <property type="entry name" value="Ntn_hydrolases_N"/>
</dbReference>
<evidence type="ECO:0000256" key="4">
    <source>
        <dbReference type="ARBA" id="ARBA00023098"/>
    </source>
</evidence>
<evidence type="ECO:0000313" key="11">
    <source>
        <dbReference type="EMBL" id="RVU70113.1"/>
    </source>
</evidence>
<evidence type="ECO:0000256" key="7">
    <source>
        <dbReference type="ARBA" id="ARBA00044806"/>
    </source>
</evidence>
<dbReference type="CDD" id="cd00542">
    <property type="entry name" value="Ntn_PVA"/>
    <property type="match status" value="1"/>
</dbReference>
<dbReference type="PANTHER" id="PTHR35527:SF2">
    <property type="entry name" value="HYDROLASE"/>
    <property type="match status" value="1"/>
</dbReference>
<dbReference type="Proteomes" id="UP000288291">
    <property type="component" value="Unassembled WGS sequence"/>
</dbReference>
<dbReference type="AlphaFoldDB" id="A0A437ST59"/>
<feature type="domain" description="Choloylglycine hydrolase/NAAA C-terminal" evidence="10">
    <location>
        <begin position="2"/>
        <end position="314"/>
    </location>
</feature>
<comment type="catalytic activity">
    <reaction evidence="8">
        <text>cholate + taurine = taurocholate + H2O</text>
        <dbReference type="Rhea" id="RHEA:47108"/>
        <dbReference type="ChEBI" id="CHEBI:15377"/>
        <dbReference type="ChEBI" id="CHEBI:29747"/>
        <dbReference type="ChEBI" id="CHEBI:36257"/>
        <dbReference type="ChEBI" id="CHEBI:507393"/>
    </reaction>
    <physiologicalReaction direction="right-to-left" evidence="8">
        <dbReference type="Rhea" id="RHEA:47110"/>
    </physiologicalReaction>
</comment>
<evidence type="ECO:0000256" key="1">
    <source>
        <dbReference type="ARBA" id="ARBA00004860"/>
    </source>
</evidence>
<dbReference type="InterPro" id="IPR052193">
    <property type="entry name" value="Peptidase_C59"/>
</dbReference>
<gene>
    <name evidence="11" type="ORF">EJK17_09320</name>
</gene>
<dbReference type="InterPro" id="IPR029132">
    <property type="entry name" value="CBAH/NAAA_C"/>
</dbReference>
<name>A0A437ST59_9LACO</name>
<protein>
    <recommendedName>
        <fullName evidence="5">choloylglycine hydrolase</fullName>
        <ecNumber evidence="5">3.5.1.24</ecNumber>
    </recommendedName>
    <alternativeName>
        <fullName evidence="6">Bile salt hydrolase</fullName>
    </alternativeName>
    <alternativeName>
        <fullName evidence="7">Choloylglycine hydrolase</fullName>
    </alternativeName>
</protein>
<comment type="pathway">
    <text evidence="1">Lipid metabolism; bile acid biosynthesis.</text>
</comment>
<accession>A0A437ST59</accession>
<dbReference type="PANTHER" id="PTHR35527">
    <property type="entry name" value="CHOLOYLGLYCINE HYDROLASE"/>
    <property type="match status" value="1"/>
</dbReference>
<dbReference type="RefSeq" id="WP_103662416.1">
    <property type="nucleotide sequence ID" value="NZ_ML136898.1"/>
</dbReference>
<keyword evidence="4" id="KW-0443">Lipid metabolism</keyword>
<reference evidence="11 12" key="1">
    <citation type="submission" date="2018-12" db="EMBL/GenBank/DDBJ databases">
        <authorList>
            <person name="Meng J."/>
        </authorList>
    </citation>
    <scope>NUCLEOTIDE SEQUENCE [LARGE SCALE GENOMIC DNA]</scope>
    <source>
        <strain evidence="11 12">HT111-2</strain>
    </source>
</reference>
<dbReference type="Gene3D" id="3.60.60.10">
    <property type="entry name" value="Penicillin V Acylase, Chain A"/>
    <property type="match status" value="1"/>
</dbReference>